<dbReference type="Pfam" id="PF00293">
    <property type="entry name" value="NUDIX"/>
    <property type="match status" value="1"/>
</dbReference>
<dbReference type="PROSITE" id="PS00893">
    <property type="entry name" value="NUDIX_BOX"/>
    <property type="match status" value="1"/>
</dbReference>
<dbReference type="PRINTS" id="PR00502">
    <property type="entry name" value="NUDIXFAMILY"/>
</dbReference>
<sequence length="166" mass="18539">MVKKRTSAGLVLYRRVPGEASSVEFFLVHPGGPYWTRKDDGAWSIPKGEVDDGEDLLAAAKRETQEETGFSIRGRFRRLPPVRQKSGKLVHSWMIEAADLDPANLKSCLFEMEWPPRSGRMASFPEVDRAAWFGADEAMVKILGGQRPILEKALARLEADARQPAC</sequence>
<comment type="cofactor">
    <cofactor evidence="1">
        <name>Mg(2+)</name>
        <dbReference type="ChEBI" id="CHEBI:18420"/>
    </cofactor>
</comment>
<gene>
    <name evidence="5" type="ORF">SAMN02745126_03878</name>
</gene>
<dbReference type="PROSITE" id="PS51462">
    <property type="entry name" value="NUDIX"/>
    <property type="match status" value="1"/>
</dbReference>
<name>A0A1T4RKA6_9HYPH</name>
<dbReference type="OrthoDB" id="954553at2"/>
<protein>
    <submittedName>
        <fullName evidence="5">Predicted NTP pyrophosphohydrolase, NUDIX family</fullName>
    </submittedName>
</protein>
<dbReference type="SUPFAM" id="SSF55811">
    <property type="entry name" value="Nudix"/>
    <property type="match status" value="1"/>
</dbReference>
<proteinExistence type="inferred from homology"/>
<evidence type="ECO:0000259" key="4">
    <source>
        <dbReference type="PROSITE" id="PS51462"/>
    </source>
</evidence>
<dbReference type="STRING" id="225324.SAMN02745126_03878"/>
<keyword evidence="6" id="KW-1185">Reference proteome</keyword>
<dbReference type="Proteomes" id="UP000190092">
    <property type="component" value="Unassembled WGS sequence"/>
</dbReference>
<reference evidence="6" key="1">
    <citation type="submission" date="2017-02" db="EMBL/GenBank/DDBJ databases">
        <authorList>
            <person name="Varghese N."/>
            <person name="Submissions S."/>
        </authorList>
    </citation>
    <scope>NUCLEOTIDE SEQUENCE [LARGE SCALE GENOMIC DNA]</scope>
    <source>
        <strain evidence="6">ATCC 27094</strain>
    </source>
</reference>
<dbReference type="AlphaFoldDB" id="A0A1T4RKA6"/>
<comment type="similarity">
    <text evidence="3">Belongs to the Nudix hydrolase family.</text>
</comment>
<evidence type="ECO:0000256" key="1">
    <source>
        <dbReference type="ARBA" id="ARBA00001946"/>
    </source>
</evidence>
<dbReference type="PANTHER" id="PTHR21340:SF0">
    <property type="entry name" value="BIS(5'-NUCLEOSYL)-TETRAPHOSPHATASE [ASYMMETRICAL]"/>
    <property type="match status" value="1"/>
</dbReference>
<dbReference type="PANTHER" id="PTHR21340">
    <property type="entry name" value="DIADENOSINE 5,5-P1,P4-TETRAPHOSPHATE PYROPHOSPHOHYDROLASE MUTT"/>
    <property type="match status" value="1"/>
</dbReference>
<dbReference type="InterPro" id="IPR020476">
    <property type="entry name" value="Nudix_hydrolase"/>
</dbReference>
<dbReference type="InterPro" id="IPR000086">
    <property type="entry name" value="NUDIX_hydrolase_dom"/>
</dbReference>
<organism evidence="5 6">
    <name type="scientific">Enhydrobacter aerosaccus</name>
    <dbReference type="NCBI Taxonomy" id="225324"/>
    <lineage>
        <taxon>Bacteria</taxon>
        <taxon>Pseudomonadati</taxon>
        <taxon>Pseudomonadota</taxon>
        <taxon>Alphaproteobacteria</taxon>
        <taxon>Hyphomicrobiales</taxon>
        <taxon>Enhydrobacter</taxon>
    </lineage>
</organism>
<dbReference type="InterPro" id="IPR020084">
    <property type="entry name" value="NUDIX_hydrolase_CS"/>
</dbReference>
<feature type="domain" description="Nudix hydrolase" evidence="4">
    <location>
        <begin position="3"/>
        <end position="155"/>
    </location>
</feature>
<evidence type="ECO:0000313" key="6">
    <source>
        <dbReference type="Proteomes" id="UP000190092"/>
    </source>
</evidence>
<accession>A0A1T4RKA6</accession>
<dbReference type="InterPro" id="IPR051325">
    <property type="entry name" value="Nudix_hydrolase_domain"/>
</dbReference>
<keyword evidence="2 3" id="KW-0378">Hydrolase</keyword>
<dbReference type="GO" id="GO:0006754">
    <property type="term" value="P:ATP biosynthetic process"/>
    <property type="evidence" value="ECO:0007669"/>
    <property type="project" value="TreeGrafter"/>
</dbReference>
<dbReference type="CDD" id="cd04662">
    <property type="entry name" value="NUDIX_Hydrolase"/>
    <property type="match status" value="1"/>
</dbReference>
<evidence type="ECO:0000256" key="3">
    <source>
        <dbReference type="RuleBase" id="RU003476"/>
    </source>
</evidence>
<dbReference type="RefSeq" id="WP_085935558.1">
    <property type="nucleotide sequence ID" value="NZ_FUWJ01000005.1"/>
</dbReference>
<evidence type="ECO:0000313" key="5">
    <source>
        <dbReference type="EMBL" id="SKA16403.1"/>
    </source>
</evidence>
<dbReference type="GO" id="GO:0004081">
    <property type="term" value="F:bis(5'-nucleosyl)-tetraphosphatase (asymmetrical) activity"/>
    <property type="evidence" value="ECO:0007669"/>
    <property type="project" value="TreeGrafter"/>
</dbReference>
<dbReference type="GO" id="GO:0006167">
    <property type="term" value="P:AMP biosynthetic process"/>
    <property type="evidence" value="ECO:0007669"/>
    <property type="project" value="TreeGrafter"/>
</dbReference>
<dbReference type="InterPro" id="IPR015797">
    <property type="entry name" value="NUDIX_hydrolase-like_dom_sf"/>
</dbReference>
<dbReference type="EMBL" id="FUWJ01000005">
    <property type="protein sequence ID" value="SKA16403.1"/>
    <property type="molecule type" value="Genomic_DNA"/>
</dbReference>
<evidence type="ECO:0000256" key="2">
    <source>
        <dbReference type="ARBA" id="ARBA00022801"/>
    </source>
</evidence>
<dbReference type="Gene3D" id="3.90.79.10">
    <property type="entry name" value="Nucleoside Triphosphate Pyrophosphohydrolase"/>
    <property type="match status" value="1"/>
</dbReference>